<dbReference type="InterPro" id="IPR050923">
    <property type="entry name" value="Cell_Proc_Reg/RNA_Proc"/>
</dbReference>
<dbReference type="InterPro" id="IPR008984">
    <property type="entry name" value="SMAD_FHA_dom_sf"/>
</dbReference>
<reference evidence="3" key="1">
    <citation type="journal article" date="2021" name="Nat. Commun.">
        <title>Genetic determinants of endophytism in the Arabidopsis root mycobiome.</title>
        <authorList>
            <person name="Mesny F."/>
            <person name="Miyauchi S."/>
            <person name="Thiergart T."/>
            <person name="Pickel B."/>
            <person name="Atanasova L."/>
            <person name="Karlsson M."/>
            <person name="Huettel B."/>
            <person name="Barry K.W."/>
            <person name="Haridas S."/>
            <person name="Chen C."/>
            <person name="Bauer D."/>
            <person name="Andreopoulos W."/>
            <person name="Pangilinan J."/>
            <person name="LaButti K."/>
            <person name="Riley R."/>
            <person name="Lipzen A."/>
            <person name="Clum A."/>
            <person name="Drula E."/>
            <person name="Henrissat B."/>
            <person name="Kohler A."/>
            <person name="Grigoriev I.V."/>
            <person name="Martin F.M."/>
            <person name="Hacquard S."/>
        </authorList>
    </citation>
    <scope>NUCLEOTIDE SEQUENCE</scope>
    <source>
        <strain evidence="3">MPI-CAGE-CH-0235</strain>
    </source>
</reference>
<feature type="region of interest" description="Disordered" evidence="1">
    <location>
        <begin position="1"/>
        <end position="150"/>
    </location>
</feature>
<dbReference type="FunFam" id="2.60.200.20:FF:000038">
    <property type="entry name" value="FHA domain-containing protein SNIP1"/>
    <property type="match status" value="1"/>
</dbReference>
<feature type="compositionally biased region" description="Basic and acidic residues" evidence="1">
    <location>
        <begin position="1"/>
        <end position="36"/>
    </location>
</feature>
<feature type="compositionally biased region" description="Basic residues" evidence="1">
    <location>
        <begin position="37"/>
        <end position="54"/>
    </location>
</feature>
<evidence type="ECO:0000256" key="1">
    <source>
        <dbReference type="SAM" id="MobiDB-lite"/>
    </source>
</evidence>
<protein>
    <submittedName>
        <fullName evidence="3">SMAD/FHA domain-containing protein</fullName>
    </submittedName>
</protein>
<organism evidence="3 4">
    <name type="scientific">Stachybotrys elegans</name>
    <dbReference type="NCBI Taxonomy" id="80388"/>
    <lineage>
        <taxon>Eukaryota</taxon>
        <taxon>Fungi</taxon>
        <taxon>Dikarya</taxon>
        <taxon>Ascomycota</taxon>
        <taxon>Pezizomycotina</taxon>
        <taxon>Sordariomycetes</taxon>
        <taxon>Hypocreomycetidae</taxon>
        <taxon>Hypocreales</taxon>
        <taxon>Stachybotryaceae</taxon>
        <taxon>Stachybotrys</taxon>
    </lineage>
</organism>
<dbReference type="CDD" id="cd22676">
    <property type="entry name" value="FHA_SNIP1_DDL-like"/>
    <property type="match status" value="1"/>
</dbReference>
<evidence type="ECO:0000313" key="4">
    <source>
        <dbReference type="Proteomes" id="UP000813444"/>
    </source>
</evidence>
<dbReference type="Pfam" id="PF00498">
    <property type="entry name" value="FHA"/>
    <property type="match status" value="1"/>
</dbReference>
<feature type="compositionally biased region" description="Basic and acidic residues" evidence="1">
    <location>
        <begin position="66"/>
        <end position="75"/>
    </location>
</feature>
<accession>A0A8K0SRY2</accession>
<name>A0A8K0SRY2_9HYPO</name>
<dbReference type="Gene3D" id="2.60.200.20">
    <property type="match status" value="1"/>
</dbReference>
<dbReference type="OrthoDB" id="444265at2759"/>
<feature type="domain" description="FHA" evidence="2">
    <location>
        <begin position="209"/>
        <end position="272"/>
    </location>
</feature>
<gene>
    <name evidence="3" type="ORF">B0I35DRAFT_476787</name>
</gene>
<dbReference type="SUPFAM" id="SSF49879">
    <property type="entry name" value="SMAD/FHA domain"/>
    <property type="match status" value="1"/>
</dbReference>
<dbReference type="Proteomes" id="UP000813444">
    <property type="component" value="Unassembled WGS sequence"/>
</dbReference>
<dbReference type="AlphaFoldDB" id="A0A8K0SRY2"/>
<dbReference type="PROSITE" id="PS50006">
    <property type="entry name" value="FHA_DOMAIN"/>
    <property type="match status" value="1"/>
</dbReference>
<comment type="caution">
    <text evidence="3">The sequence shown here is derived from an EMBL/GenBank/DDBJ whole genome shotgun (WGS) entry which is preliminary data.</text>
</comment>
<sequence>MASDHDLDDRPERPRDDGRRRDRHDRDERRHRSHRDEKRHRSRDRSDRHHRRRSRTPDSSSRRSHRRDEDADEDRHRRRRRSRDDKDSDRRRRRRDDNDDDDDDDEKRRKDSGRSVIKRNGPLPSQEASFAITNGEEPEKPKEKPNYGTTGLLAAASNSVTQADGTTIALKYHEPSEARKPSPRDQWTLFVFKDGDIVDTVNLSSRSCWLIGREMAVVDLPAEHPSISKQHAVIQFRYTEKRSEFGDKVGKVKPYLIDLESANGTRLNDEKVPESRYLELRDKDMVQFGQSTREYVIMLAPRD</sequence>
<dbReference type="InterPro" id="IPR000253">
    <property type="entry name" value="FHA_dom"/>
</dbReference>
<proteinExistence type="predicted"/>
<dbReference type="PANTHER" id="PTHR23308">
    <property type="entry name" value="NUCLEAR INHIBITOR OF PROTEIN PHOSPHATASE-1"/>
    <property type="match status" value="1"/>
</dbReference>
<evidence type="ECO:0000313" key="3">
    <source>
        <dbReference type="EMBL" id="KAH7322884.1"/>
    </source>
</evidence>
<evidence type="ECO:0000259" key="2">
    <source>
        <dbReference type="PROSITE" id="PS50006"/>
    </source>
</evidence>
<dbReference type="EMBL" id="JAGPNK010000004">
    <property type="protein sequence ID" value="KAH7322884.1"/>
    <property type="molecule type" value="Genomic_DNA"/>
</dbReference>
<dbReference type="SMART" id="SM00240">
    <property type="entry name" value="FHA"/>
    <property type="match status" value="1"/>
</dbReference>
<keyword evidence="4" id="KW-1185">Reference proteome</keyword>